<sequence>MALLPSDAGRTLAAVSPNAAVGGFAKVGPIGSNRAGATPDSKFGRSHP</sequence>
<gene>
    <name evidence="2" type="ORF">ADIAG_03087</name>
</gene>
<dbReference type="EMBL" id="AOCK01000009">
    <property type="protein sequence ID" value="EMQ97707.1"/>
    <property type="molecule type" value="Genomic_DNA"/>
</dbReference>
<dbReference type="Proteomes" id="UP000012015">
    <property type="component" value="Unassembled WGS sequence"/>
</dbReference>
<reference evidence="2 3" key="1">
    <citation type="journal article" date="2013" name="Genome Announc.">
        <title>Draft Genome Sequence of Arthrobacter gangotriensis Strain Lz1yT, Isolated from a Penguin Rookery Soil Sample Collected in Antarctica, near the Indian Station Dakshin Gangotri.</title>
        <authorList>
            <person name="Shivaji S."/>
            <person name="Ara S."/>
            <person name="Bandi S."/>
            <person name="Singh A."/>
            <person name="Kumar Pinnaka A."/>
        </authorList>
    </citation>
    <scope>NUCLEOTIDE SEQUENCE [LARGE SCALE GENOMIC DNA]</scope>
    <source>
        <strain evidence="2 3">Lz1y</strain>
    </source>
</reference>
<evidence type="ECO:0000256" key="1">
    <source>
        <dbReference type="SAM" id="MobiDB-lite"/>
    </source>
</evidence>
<evidence type="ECO:0000313" key="3">
    <source>
        <dbReference type="Proteomes" id="UP000012015"/>
    </source>
</evidence>
<feature type="region of interest" description="Disordered" evidence="1">
    <location>
        <begin position="23"/>
        <end position="48"/>
    </location>
</feature>
<name>M7MMX3_9MICC</name>
<proteinExistence type="predicted"/>
<dbReference type="PATRIC" id="fig|1276920.7.peg.3091"/>
<accession>M7MMX3</accession>
<keyword evidence="3" id="KW-1185">Reference proteome</keyword>
<dbReference type="AlphaFoldDB" id="M7MMX3"/>
<protein>
    <submittedName>
        <fullName evidence="2">Uncharacterized protein</fullName>
    </submittedName>
</protein>
<dbReference type="STRING" id="1276920.ADIAG_03087"/>
<comment type="caution">
    <text evidence="2">The sequence shown here is derived from an EMBL/GenBank/DDBJ whole genome shotgun (WGS) entry which is preliminary data.</text>
</comment>
<evidence type="ECO:0000313" key="2">
    <source>
        <dbReference type="EMBL" id="EMQ97707.1"/>
    </source>
</evidence>
<organism evidence="2 3">
    <name type="scientific">Paeniglutamicibacter gangotriensis Lz1y</name>
    <dbReference type="NCBI Taxonomy" id="1276920"/>
    <lineage>
        <taxon>Bacteria</taxon>
        <taxon>Bacillati</taxon>
        <taxon>Actinomycetota</taxon>
        <taxon>Actinomycetes</taxon>
        <taxon>Micrococcales</taxon>
        <taxon>Micrococcaceae</taxon>
        <taxon>Paeniglutamicibacter</taxon>
    </lineage>
</organism>